<gene>
    <name evidence="1" type="ORF">METZ01_LOCUS394481</name>
</gene>
<organism evidence="1">
    <name type="scientific">marine metagenome</name>
    <dbReference type="NCBI Taxonomy" id="408172"/>
    <lineage>
        <taxon>unclassified sequences</taxon>
        <taxon>metagenomes</taxon>
        <taxon>ecological metagenomes</taxon>
    </lineage>
</organism>
<proteinExistence type="predicted"/>
<dbReference type="EMBL" id="UINC01149261">
    <property type="protein sequence ID" value="SVD41627.1"/>
    <property type="molecule type" value="Genomic_DNA"/>
</dbReference>
<sequence>PASAGDWVAAFDEDDNIAGADELIMEAGSAYINVTIYGDDNLTPDVDEGINAGEDFVLRLWDSSADMIYEYSESFDCWYNNNGAPMDGCGDYNTEYDFGEEVPPPGEPDFSVTMNVAGGDLEYDLVWGMSPDATDGFDPFIDDYAPPPPPPPSFDAALGWMGERYYTQIIASNISEITMDVLLQYPEDNVITITWDNNGWGEYFESILLEDAFGGLLVSVDMLAVNSLELNDPAINILIINFIASGELEPPWEELVTPTPSSGVFQGQALVNGVPASPGDWVAAFDE</sequence>
<reference evidence="1" key="1">
    <citation type="submission" date="2018-05" db="EMBL/GenBank/DDBJ databases">
        <authorList>
            <person name="Lanie J.A."/>
            <person name="Ng W.-L."/>
            <person name="Kazmierczak K.M."/>
            <person name="Andrzejewski T.M."/>
            <person name="Davidsen T.M."/>
            <person name="Wayne K.J."/>
            <person name="Tettelin H."/>
            <person name="Glass J.I."/>
            <person name="Rusch D."/>
            <person name="Podicherti R."/>
            <person name="Tsui H.-C.T."/>
            <person name="Winkler M.E."/>
        </authorList>
    </citation>
    <scope>NUCLEOTIDE SEQUENCE</scope>
</reference>
<dbReference type="AlphaFoldDB" id="A0A382V5B5"/>
<feature type="non-terminal residue" evidence="1">
    <location>
        <position position="287"/>
    </location>
</feature>
<evidence type="ECO:0000313" key="1">
    <source>
        <dbReference type="EMBL" id="SVD41627.1"/>
    </source>
</evidence>
<name>A0A382V5B5_9ZZZZ</name>
<protein>
    <submittedName>
        <fullName evidence="1">Uncharacterized protein</fullName>
    </submittedName>
</protein>
<accession>A0A382V5B5</accession>
<feature type="non-terminal residue" evidence="1">
    <location>
        <position position="1"/>
    </location>
</feature>